<gene>
    <name evidence="3" type="ORF">CORT_0B08530</name>
</gene>
<feature type="compositionally biased region" description="Polar residues" evidence="1">
    <location>
        <begin position="45"/>
        <end position="86"/>
    </location>
</feature>
<evidence type="ECO:0000256" key="1">
    <source>
        <dbReference type="SAM" id="MobiDB-lite"/>
    </source>
</evidence>
<proteinExistence type="predicted"/>
<dbReference type="GeneID" id="14539123"/>
<feature type="compositionally biased region" description="Low complexity" evidence="1">
    <location>
        <begin position="327"/>
        <end position="337"/>
    </location>
</feature>
<feature type="compositionally biased region" description="Polar residues" evidence="1">
    <location>
        <begin position="523"/>
        <end position="532"/>
    </location>
</feature>
<feature type="compositionally biased region" description="Polar residues" evidence="1">
    <location>
        <begin position="370"/>
        <end position="384"/>
    </location>
</feature>
<organism evidence="3 4">
    <name type="scientific">Candida orthopsilosis (strain 90-125)</name>
    <name type="common">Yeast</name>
    <dbReference type="NCBI Taxonomy" id="1136231"/>
    <lineage>
        <taxon>Eukaryota</taxon>
        <taxon>Fungi</taxon>
        <taxon>Dikarya</taxon>
        <taxon>Ascomycota</taxon>
        <taxon>Saccharomycotina</taxon>
        <taxon>Pichiomycetes</taxon>
        <taxon>Debaryomycetaceae</taxon>
        <taxon>Candida/Lodderomyces clade</taxon>
        <taxon>Candida</taxon>
    </lineage>
</organism>
<evidence type="ECO:0000313" key="4">
    <source>
        <dbReference type="Proteomes" id="UP000005018"/>
    </source>
</evidence>
<feature type="compositionally biased region" description="Polar residues" evidence="1">
    <location>
        <begin position="27"/>
        <end position="37"/>
    </location>
</feature>
<feature type="compositionally biased region" description="Basic and acidic residues" evidence="1">
    <location>
        <begin position="10"/>
        <end position="26"/>
    </location>
</feature>
<dbReference type="KEGG" id="cot:CORT_0B08530"/>
<feature type="region of interest" description="Disordered" evidence="1">
    <location>
        <begin position="1"/>
        <end position="86"/>
    </location>
</feature>
<feature type="region of interest" description="Disordered" evidence="1">
    <location>
        <begin position="108"/>
        <end position="218"/>
    </location>
</feature>
<evidence type="ECO:0000313" key="3">
    <source>
        <dbReference type="EMBL" id="CCG22557.1"/>
    </source>
</evidence>
<protein>
    <submittedName>
        <fullName evidence="3">Uncharacterized protein</fullName>
    </submittedName>
</protein>
<dbReference type="OrthoDB" id="4096756at2759"/>
<feature type="transmembrane region" description="Helical" evidence="2">
    <location>
        <begin position="887"/>
        <end position="912"/>
    </location>
</feature>
<keyword evidence="4" id="KW-1185">Reference proteome</keyword>
<dbReference type="EMBL" id="HE681720">
    <property type="protein sequence ID" value="CCG22557.1"/>
    <property type="molecule type" value="Genomic_DNA"/>
</dbReference>
<keyword evidence="2" id="KW-0812">Transmembrane</keyword>
<keyword evidence="2" id="KW-1133">Transmembrane helix</keyword>
<evidence type="ECO:0000256" key="2">
    <source>
        <dbReference type="SAM" id="Phobius"/>
    </source>
</evidence>
<dbReference type="RefSeq" id="XP_003867992.1">
    <property type="nucleotide sequence ID" value="XM_003867944.1"/>
</dbReference>
<feature type="region of interest" description="Disordered" evidence="1">
    <location>
        <begin position="543"/>
        <end position="612"/>
    </location>
</feature>
<feature type="region of interest" description="Disordered" evidence="1">
    <location>
        <begin position="654"/>
        <end position="767"/>
    </location>
</feature>
<dbReference type="AlphaFoldDB" id="H8X045"/>
<dbReference type="eggNOG" id="ENOG502RWFX">
    <property type="taxonomic scope" value="Eukaryota"/>
</dbReference>
<feature type="transmembrane region" description="Helical" evidence="2">
    <location>
        <begin position="826"/>
        <end position="851"/>
    </location>
</feature>
<feature type="compositionally biased region" description="Polar residues" evidence="1">
    <location>
        <begin position="654"/>
        <end position="683"/>
    </location>
</feature>
<sequence length="916" mass="101148">MKKLKSQVAVKDRGDEYNDPAEEHPHTGSQYQTQHVQQPMRPSESHGTITPSASSSMQTIDDVYSPNQQKTMSTSTSDSKLTPEFTSPTKSLKTFFFKNRLSSYSIDSISEEPELEPQVTKEQKSLTSQTGGAHDLTPTKSPNRLLNFNLRPKFIRSKSSGLSDVGANPPLTPTKYTPTSRKRVTIDDFADTDSDESGASNTQETKGEPEETESPILLDETFDESVNSVLQEYHNRDSDVRTRSMFLESDLRPKSGELSLQESEQLKSDIIRQGSVKSIGAKTAQSSERLPTDKQQLYIDAKASQEQFKSGNAKVDQQSPTIFKRVSAPSDDSSPKTPKSDRDSSGSVVSLRFRVHGDQIEPIKTKARHTSSATTMSHADTNRSPLRASITLSDDSEIEDAAKSKYPDPTVTPMATPRVNYSDNRHSSSTEYTNRSSINDSAIAGSLPNTSSSGGGGSGSRHHTPQGQPSVLRHSHADDSISLEGDDYHFDEETIANKTNVLNFSNTHTFDETMLKSEDTKHSSVARSSMSSGELLRNLVGSSYDHTRSSDNSDSAQRPRSQYREVGVGSRPGSILGNTSKPTMAVPETPTDPSSENIYPNVPSKQRLPRIDSSHTVNNMTAGLDATNELPIMLYKIHNKDYDESKNRWSVYENRNSQNSQNEVRTRQQAALSTRSGSRSNSPDADEALISKPQESRVGSISGSSEVGTRSATRLSDASSMLSQGQIAEGRQFDNHQDLSSYVPQPQDVQGHTQEGPQLQGQPLVLSQPKRNLFVNDRQPSSNMIDAEKHIDDHTYKSPRGQTYLPRQQKQEGEYESTYRFLPYSWLQFSLLMVVGLVAPPIYFLTTIGLFDGKDCQHSYYSGMTSYKVNQSNQGIYVKKFTKSQKVVSFVIGLVWLLIVLAMIGVGLGVGLTRGR</sequence>
<feature type="region of interest" description="Disordered" evidence="1">
    <location>
        <begin position="303"/>
        <end position="474"/>
    </location>
</feature>
<feature type="compositionally biased region" description="Basic and acidic residues" evidence="1">
    <location>
        <begin position="355"/>
        <end position="364"/>
    </location>
</feature>
<dbReference type="Proteomes" id="UP000005018">
    <property type="component" value="Chromosome 2"/>
</dbReference>
<keyword evidence="2" id="KW-0472">Membrane</keyword>
<feature type="compositionally biased region" description="Polar residues" evidence="1">
    <location>
        <begin position="429"/>
        <end position="440"/>
    </location>
</feature>
<feature type="compositionally biased region" description="Polar residues" evidence="1">
    <location>
        <begin position="738"/>
        <end position="761"/>
    </location>
</feature>
<feature type="compositionally biased region" description="Polar residues" evidence="1">
    <location>
        <begin position="304"/>
        <end position="321"/>
    </location>
</feature>
<dbReference type="HOGENOM" id="CLU_323400_0_0_1"/>
<feature type="region of interest" description="Disordered" evidence="1">
    <location>
        <begin position="515"/>
        <end position="534"/>
    </location>
</feature>
<accession>H8X045</accession>
<feature type="compositionally biased region" description="Polar residues" evidence="1">
    <location>
        <begin position="697"/>
        <end position="726"/>
    </location>
</feature>
<reference evidence="3 4" key="1">
    <citation type="journal article" date="2012" name="PLoS ONE">
        <title>Sequence and analysis of the genome of the pathogenic yeast Candida orthopsilosis.</title>
        <authorList>
            <person name="Riccombeni A."/>
            <person name="Vidanes G."/>
            <person name="Proux-Wera E."/>
            <person name="Wolfe K.H."/>
            <person name="Butler G."/>
        </authorList>
    </citation>
    <scope>NUCLEOTIDE SEQUENCE [LARGE SCALE GENOMIC DNA]</scope>
    <source>
        <strain evidence="3 4">Co 90-125</strain>
    </source>
</reference>
<name>H8X045_CANO9</name>